<evidence type="ECO:0000313" key="1">
    <source>
        <dbReference type="EMBL" id="KAH3665715.1"/>
    </source>
</evidence>
<dbReference type="EMBL" id="JAEUBE010000295">
    <property type="protein sequence ID" value="KAH3665715.1"/>
    <property type="molecule type" value="Genomic_DNA"/>
</dbReference>
<gene>
    <name evidence="1" type="ORF">OGAPHI_003903</name>
</gene>
<reference evidence="1" key="2">
    <citation type="submission" date="2021-01" db="EMBL/GenBank/DDBJ databases">
        <authorList>
            <person name="Schikora-Tamarit M.A."/>
        </authorList>
    </citation>
    <scope>NUCLEOTIDE SEQUENCE</scope>
    <source>
        <strain evidence="1">CBS6075</strain>
    </source>
</reference>
<sequence>MEALVEQKISGAFIARANFCAWRVISSCSASLRSTNKSYLVPTRNGIAVLLNPLVCLYQSLIELRVDLRDKSNINSTATASLATSGNMLVNSASPPKSQIEKVISVDLMFIDLSM</sequence>
<reference evidence="1" key="1">
    <citation type="journal article" date="2021" name="Open Biol.">
        <title>Shared evolutionary footprints suggest mitochondrial oxidative damage underlies multiple complex I losses in fungi.</title>
        <authorList>
            <person name="Schikora-Tamarit M.A."/>
            <person name="Marcet-Houben M."/>
            <person name="Nosek J."/>
            <person name="Gabaldon T."/>
        </authorList>
    </citation>
    <scope>NUCLEOTIDE SEQUENCE</scope>
    <source>
        <strain evidence="1">CBS6075</strain>
    </source>
</reference>
<evidence type="ECO:0000313" key="2">
    <source>
        <dbReference type="Proteomes" id="UP000769157"/>
    </source>
</evidence>
<dbReference type="RefSeq" id="XP_046060919.1">
    <property type="nucleotide sequence ID" value="XM_046204924.1"/>
</dbReference>
<name>A0A9P8P5R6_9ASCO</name>
<keyword evidence="2" id="KW-1185">Reference proteome</keyword>
<organism evidence="1 2">
    <name type="scientific">Ogataea philodendri</name>
    <dbReference type="NCBI Taxonomy" id="1378263"/>
    <lineage>
        <taxon>Eukaryota</taxon>
        <taxon>Fungi</taxon>
        <taxon>Dikarya</taxon>
        <taxon>Ascomycota</taxon>
        <taxon>Saccharomycotina</taxon>
        <taxon>Pichiomycetes</taxon>
        <taxon>Pichiales</taxon>
        <taxon>Pichiaceae</taxon>
        <taxon>Ogataea</taxon>
    </lineage>
</organism>
<comment type="caution">
    <text evidence="1">The sequence shown here is derived from an EMBL/GenBank/DDBJ whole genome shotgun (WGS) entry which is preliminary data.</text>
</comment>
<dbReference type="AlphaFoldDB" id="A0A9P8P5R6"/>
<protein>
    <submittedName>
        <fullName evidence="1">Uncharacterized protein</fullName>
    </submittedName>
</protein>
<dbReference type="Proteomes" id="UP000769157">
    <property type="component" value="Unassembled WGS sequence"/>
</dbReference>
<dbReference type="GeneID" id="70235868"/>
<accession>A0A9P8P5R6</accession>
<proteinExistence type="predicted"/>